<keyword evidence="2" id="KW-1133">Transmembrane helix</keyword>
<proteinExistence type="predicted"/>
<feature type="transmembrane region" description="Helical" evidence="2">
    <location>
        <begin position="83"/>
        <end position="108"/>
    </location>
</feature>
<reference evidence="3" key="1">
    <citation type="journal article" date="2023" name="Mol. Phylogenet. Evol.">
        <title>Genome-scale phylogeny and comparative genomics of the fungal order Sordariales.</title>
        <authorList>
            <person name="Hensen N."/>
            <person name="Bonometti L."/>
            <person name="Westerberg I."/>
            <person name="Brannstrom I.O."/>
            <person name="Guillou S."/>
            <person name="Cros-Aarteil S."/>
            <person name="Calhoun S."/>
            <person name="Haridas S."/>
            <person name="Kuo A."/>
            <person name="Mondo S."/>
            <person name="Pangilinan J."/>
            <person name="Riley R."/>
            <person name="LaButti K."/>
            <person name="Andreopoulos B."/>
            <person name="Lipzen A."/>
            <person name="Chen C."/>
            <person name="Yan M."/>
            <person name="Daum C."/>
            <person name="Ng V."/>
            <person name="Clum A."/>
            <person name="Steindorff A."/>
            <person name="Ohm R.A."/>
            <person name="Martin F."/>
            <person name="Silar P."/>
            <person name="Natvig D.O."/>
            <person name="Lalanne C."/>
            <person name="Gautier V."/>
            <person name="Ament-Velasquez S.L."/>
            <person name="Kruys A."/>
            <person name="Hutchinson M.I."/>
            <person name="Powell A.J."/>
            <person name="Barry K."/>
            <person name="Miller A.N."/>
            <person name="Grigoriev I.V."/>
            <person name="Debuchy R."/>
            <person name="Gladieux P."/>
            <person name="Hiltunen Thoren M."/>
            <person name="Johannesson H."/>
        </authorList>
    </citation>
    <scope>NUCLEOTIDE SEQUENCE</scope>
    <source>
        <strain evidence="3">CBS 955.72</strain>
    </source>
</reference>
<dbReference type="AlphaFoldDB" id="A0AAJ0MGV5"/>
<feature type="region of interest" description="Disordered" evidence="1">
    <location>
        <begin position="616"/>
        <end position="639"/>
    </location>
</feature>
<dbReference type="EMBL" id="JAUIQD010000003">
    <property type="protein sequence ID" value="KAK3358181.1"/>
    <property type="molecule type" value="Genomic_DNA"/>
</dbReference>
<keyword evidence="2" id="KW-0812">Transmembrane</keyword>
<gene>
    <name evidence="3" type="ORF">B0T25DRAFT_177678</name>
</gene>
<name>A0AAJ0MGV5_9PEZI</name>
<protein>
    <submittedName>
        <fullName evidence="3">Uncharacterized protein</fullName>
    </submittedName>
</protein>
<keyword evidence="2" id="KW-0472">Membrane</keyword>
<evidence type="ECO:0000256" key="2">
    <source>
        <dbReference type="SAM" id="Phobius"/>
    </source>
</evidence>
<feature type="transmembrane region" description="Helical" evidence="2">
    <location>
        <begin position="532"/>
        <end position="554"/>
    </location>
</feature>
<feature type="transmembrane region" description="Helical" evidence="2">
    <location>
        <begin position="6"/>
        <end position="24"/>
    </location>
</feature>
<keyword evidence="4" id="KW-1185">Reference proteome</keyword>
<evidence type="ECO:0000313" key="4">
    <source>
        <dbReference type="Proteomes" id="UP001275084"/>
    </source>
</evidence>
<evidence type="ECO:0000256" key="1">
    <source>
        <dbReference type="SAM" id="MobiDB-lite"/>
    </source>
</evidence>
<dbReference type="Proteomes" id="UP001275084">
    <property type="component" value="Unassembled WGS sequence"/>
</dbReference>
<accession>A0AAJ0MGV5</accession>
<evidence type="ECO:0000313" key="3">
    <source>
        <dbReference type="EMBL" id="KAK3358181.1"/>
    </source>
</evidence>
<reference evidence="3" key="2">
    <citation type="submission" date="2023-06" db="EMBL/GenBank/DDBJ databases">
        <authorList>
            <consortium name="Lawrence Berkeley National Laboratory"/>
            <person name="Haridas S."/>
            <person name="Hensen N."/>
            <person name="Bonometti L."/>
            <person name="Westerberg I."/>
            <person name="Brannstrom I.O."/>
            <person name="Guillou S."/>
            <person name="Cros-Aarteil S."/>
            <person name="Calhoun S."/>
            <person name="Kuo A."/>
            <person name="Mondo S."/>
            <person name="Pangilinan J."/>
            <person name="Riley R."/>
            <person name="Labutti K."/>
            <person name="Andreopoulos B."/>
            <person name="Lipzen A."/>
            <person name="Chen C."/>
            <person name="Yanf M."/>
            <person name="Daum C."/>
            <person name="Ng V."/>
            <person name="Clum A."/>
            <person name="Steindorff A."/>
            <person name="Ohm R."/>
            <person name="Martin F."/>
            <person name="Silar P."/>
            <person name="Natvig D."/>
            <person name="Lalanne C."/>
            <person name="Gautier V."/>
            <person name="Ament-Velasquez S.L."/>
            <person name="Kruys A."/>
            <person name="Hutchinson M.I."/>
            <person name="Powell A.J."/>
            <person name="Barry K."/>
            <person name="Miller A.N."/>
            <person name="Grigoriev I.V."/>
            <person name="Debuchy R."/>
            <person name="Gladieux P."/>
            <person name="Thoren M.H."/>
            <person name="Johannesson H."/>
        </authorList>
    </citation>
    <scope>NUCLEOTIDE SEQUENCE</scope>
    <source>
        <strain evidence="3">CBS 955.72</strain>
    </source>
</reference>
<organism evidence="3 4">
    <name type="scientific">Lasiosphaeria hispida</name>
    <dbReference type="NCBI Taxonomy" id="260671"/>
    <lineage>
        <taxon>Eukaryota</taxon>
        <taxon>Fungi</taxon>
        <taxon>Dikarya</taxon>
        <taxon>Ascomycota</taxon>
        <taxon>Pezizomycotina</taxon>
        <taxon>Sordariomycetes</taxon>
        <taxon>Sordariomycetidae</taxon>
        <taxon>Sordariales</taxon>
        <taxon>Lasiosphaeriaceae</taxon>
        <taxon>Lasiosphaeria</taxon>
    </lineage>
</organism>
<comment type="caution">
    <text evidence="3">The sequence shown here is derived from an EMBL/GenBank/DDBJ whole genome shotgun (WGS) entry which is preliminary data.</text>
</comment>
<sequence length="639" mass="71102">MITISLAQGAILISFITLFVRWVGGRLWNILAFILHQYRWTAQARDGLYYQQQVLLRNSESASHTLWTALKLAWRWRTETNGVLGRCLLLALPAAVNVAGFAAAGLLASKLLDTNDEVLVRSGTCGWLADGELAADRIYADDEKNKQLDSLWVAGLWTMKKSVEYTSACYEGQSTGYSSLCSTYVQPQMLSSVNTSYTCPFDQQTCSGPAVHIDSGLIDSSAHLGINSPPEQRVSLRKVATCCPFDMDKYQNGWERYQFPSDPNASEMLRNSSWKYYRLSDSSAPYDQVSAPRDVLFWSGTSGYELSSVPQFDGNQNLVATSPLKAELKAPHADHLVLLLGNLAKYTEAVTDPWFRASSQNDSRGYDSLYESAGAWYPDSVLTGLDCTEQYQFCANGRCTDLSGLYTQDPAPLNLGANQRAVYDVVWKSAWAANWFFITYFLRGDFLLAARLLHPTSISAPVAPDQWIQEIENLHNISMAVLQRRVVEYSRPPDVYIRPGVGTRRFIVPPATAEEQKLCDNIKVREPNYRSFSLASLVFILLCGLAIAAIELSLPPLVFRIRHWKGSTEKSQAWVGAHVFQLHKAVLESRGVGPWQPTEHEIPVLLHEPVMMGQGITGSDGPVNVGDDKSRVPSPVRAY</sequence>